<evidence type="ECO:0000313" key="3">
    <source>
        <dbReference type="Proteomes" id="UP000438429"/>
    </source>
</evidence>
<dbReference type="EMBL" id="VEVO01000003">
    <property type="protein sequence ID" value="KAF0044139.1"/>
    <property type="molecule type" value="Genomic_DNA"/>
</dbReference>
<proteinExistence type="predicted"/>
<dbReference type="Proteomes" id="UP000438429">
    <property type="component" value="Unassembled WGS sequence"/>
</dbReference>
<organism evidence="2 3">
    <name type="scientific">Scophthalmus maximus</name>
    <name type="common">Turbot</name>
    <name type="synonym">Psetta maxima</name>
    <dbReference type="NCBI Taxonomy" id="52904"/>
    <lineage>
        <taxon>Eukaryota</taxon>
        <taxon>Metazoa</taxon>
        <taxon>Chordata</taxon>
        <taxon>Craniata</taxon>
        <taxon>Vertebrata</taxon>
        <taxon>Euteleostomi</taxon>
        <taxon>Actinopterygii</taxon>
        <taxon>Neopterygii</taxon>
        <taxon>Teleostei</taxon>
        <taxon>Neoteleostei</taxon>
        <taxon>Acanthomorphata</taxon>
        <taxon>Carangaria</taxon>
        <taxon>Pleuronectiformes</taxon>
        <taxon>Pleuronectoidei</taxon>
        <taxon>Scophthalmidae</taxon>
        <taxon>Scophthalmus</taxon>
    </lineage>
</organism>
<evidence type="ECO:0000256" key="1">
    <source>
        <dbReference type="SAM" id="MobiDB-lite"/>
    </source>
</evidence>
<accession>A0A6A4TH35</accession>
<dbReference type="AlphaFoldDB" id="A0A6A4TH35"/>
<sequence length="167" mass="18597">MLLAINNHLHNTSVSLPLGHQFSHDRGSPHQKKETPHSCTPHSSTCQPGEDVSKHFGRSNFSRVQEAGQCVNYDLLVTLNILHSEDRKSPQRLGSPSVSLMDVRCLCEETVAHLSSLVQPPPEKFRKMSDLRRMSEGSFSRDLSTSLWMTAVCVVSKDVIDDSSIET</sequence>
<feature type="region of interest" description="Disordered" evidence="1">
    <location>
        <begin position="15"/>
        <end position="50"/>
    </location>
</feature>
<comment type="caution">
    <text evidence="2">The sequence shown here is derived from an EMBL/GenBank/DDBJ whole genome shotgun (WGS) entry which is preliminary data.</text>
</comment>
<evidence type="ECO:0000313" key="2">
    <source>
        <dbReference type="EMBL" id="KAF0044139.1"/>
    </source>
</evidence>
<reference evidence="2 3" key="1">
    <citation type="submission" date="2019-06" db="EMBL/GenBank/DDBJ databases">
        <title>Draft genomes of female and male turbot (Scophthalmus maximus).</title>
        <authorList>
            <person name="Xu H."/>
            <person name="Xu X.-W."/>
            <person name="Shao C."/>
            <person name="Chen S."/>
        </authorList>
    </citation>
    <scope>NUCLEOTIDE SEQUENCE [LARGE SCALE GENOMIC DNA]</scope>
    <source>
        <strain evidence="2">Ysfricsl-2016a</strain>
        <tissue evidence="2">Blood</tissue>
    </source>
</reference>
<feature type="compositionally biased region" description="Basic and acidic residues" evidence="1">
    <location>
        <begin position="22"/>
        <end position="36"/>
    </location>
</feature>
<gene>
    <name evidence="2" type="ORF">F2P81_003297</name>
</gene>
<protein>
    <submittedName>
        <fullName evidence="2">Uncharacterized protein</fullName>
    </submittedName>
</protein>
<name>A0A6A4TH35_SCOMX</name>
<feature type="compositionally biased region" description="Polar residues" evidence="1">
    <location>
        <begin position="37"/>
        <end position="47"/>
    </location>
</feature>